<dbReference type="PANTHER" id="PTHR23267">
    <property type="entry name" value="IMMUNOGLOBULIN LIGHT CHAIN"/>
    <property type="match status" value="1"/>
</dbReference>
<feature type="compositionally biased region" description="Basic residues" evidence="1">
    <location>
        <begin position="67"/>
        <end position="77"/>
    </location>
</feature>
<dbReference type="SUPFAM" id="SSF48726">
    <property type="entry name" value="Immunoglobulin"/>
    <property type="match status" value="1"/>
</dbReference>
<dbReference type="InterPro" id="IPR013783">
    <property type="entry name" value="Ig-like_fold"/>
</dbReference>
<dbReference type="InterPro" id="IPR013106">
    <property type="entry name" value="Ig_V-set"/>
</dbReference>
<feature type="region of interest" description="Disordered" evidence="1">
    <location>
        <begin position="56"/>
        <end position="96"/>
    </location>
</feature>
<dbReference type="AlphaFoldDB" id="A0A4X1UZS7"/>
<dbReference type="InterPro" id="IPR003599">
    <property type="entry name" value="Ig_sub"/>
</dbReference>
<dbReference type="Ensembl" id="ENSSSCT00070041019.1">
    <property type="protein sequence ID" value="ENSSSCP00070034426.1"/>
    <property type="gene ID" value="ENSSSCG00070020645.1"/>
</dbReference>
<proteinExistence type="predicted"/>
<reference evidence="4" key="1">
    <citation type="submission" date="2017-08" db="EMBL/GenBank/DDBJ databases">
        <title>USMARCv1.0.</title>
        <authorList>
            <person name="Hannum G.I."/>
            <person name="Koren S."/>
            <person name="Schroeder S.G."/>
            <person name="Chin S.C."/>
            <person name="Nonneman D.J."/>
            <person name="Becker S.A."/>
            <person name="Rosen B.D."/>
            <person name="Bickhart D.M."/>
            <person name="Putnam N.H."/>
            <person name="Green R.E."/>
            <person name="Tuggle C.K."/>
            <person name="Liu H."/>
            <person name="Rohrer G.A."/>
            <person name="Warr A."/>
            <person name="Hall R."/>
            <person name="Kim K."/>
            <person name="Hume D.A."/>
            <person name="Talbot R."/>
            <person name="Chow W."/>
            <person name="Howe K."/>
            <person name="Schwartz A.S."/>
            <person name="Watson M."/>
            <person name="Archibald A.L."/>
            <person name="Phillippy A.M."/>
            <person name="Smith T.P.L."/>
        </authorList>
    </citation>
    <scope>NUCLEOTIDE SEQUENCE [LARGE SCALE GENOMIC DNA]</scope>
</reference>
<dbReference type="InterPro" id="IPR050150">
    <property type="entry name" value="IgV_Light_Chain"/>
</dbReference>
<reference evidence="3" key="2">
    <citation type="submission" date="2025-08" db="UniProtKB">
        <authorList>
            <consortium name="Ensembl"/>
        </authorList>
    </citation>
    <scope>IDENTIFICATION</scope>
</reference>
<dbReference type="SMART" id="SM00406">
    <property type="entry name" value="IGv"/>
    <property type="match status" value="1"/>
</dbReference>
<dbReference type="Gene3D" id="2.60.40.10">
    <property type="entry name" value="Immunoglobulins"/>
    <property type="match status" value="1"/>
</dbReference>
<dbReference type="Proteomes" id="UP000314985">
    <property type="component" value="Unassembled WGS sequence"/>
</dbReference>
<organism evidence="3 4">
    <name type="scientific">Sus scrofa</name>
    <name type="common">Pig</name>
    <dbReference type="NCBI Taxonomy" id="9823"/>
    <lineage>
        <taxon>Eukaryota</taxon>
        <taxon>Metazoa</taxon>
        <taxon>Chordata</taxon>
        <taxon>Craniata</taxon>
        <taxon>Vertebrata</taxon>
        <taxon>Euteleostomi</taxon>
        <taxon>Mammalia</taxon>
        <taxon>Eutheria</taxon>
        <taxon>Laurasiatheria</taxon>
        <taxon>Artiodactyla</taxon>
        <taxon>Suina</taxon>
        <taxon>Suidae</taxon>
        <taxon>Sus</taxon>
    </lineage>
</organism>
<sequence>AHRSQGSTLLEGRHPHPSVSHPSSVLGLWDVPASAPFKTSPREHQVTLGRDWQEADLHEGPAPTHGSGRHQKARGPHHPAQEAEEAASQECPHHGLDGASALLSAQASGQGSASLGGTCRPLSGPCLHNNPYLSPVILGVDSQTVIQEPAMSVSPGGTVTLTCAFSSGSVTTSNYPSWFQQTPGQPPRQLIYETKSRPTGIPSRFSGNKATLTITGAQAEDEADYFCALEKSSANATVM</sequence>
<accession>A0A4X1UZS7</accession>
<dbReference type="InterPro" id="IPR036179">
    <property type="entry name" value="Ig-like_dom_sf"/>
</dbReference>
<evidence type="ECO:0000313" key="4">
    <source>
        <dbReference type="Proteomes" id="UP000314985"/>
    </source>
</evidence>
<name>A0A4X1UZS7_PIG</name>
<evidence type="ECO:0000313" key="3">
    <source>
        <dbReference type="Ensembl" id="ENSSSCP00070034426.1"/>
    </source>
</evidence>
<feature type="region of interest" description="Disordered" evidence="1">
    <location>
        <begin position="1"/>
        <end position="24"/>
    </location>
</feature>
<feature type="domain" description="Ig-like" evidence="2">
    <location>
        <begin position="131"/>
        <end position="237"/>
    </location>
</feature>
<protein>
    <recommendedName>
        <fullName evidence="2">Ig-like domain-containing protein</fullName>
    </recommendedName>
</protein>
<evidence type="ECO:0000259" key="2">
    <source>
        <dbReference type="PROSITE" id="PS50835"/>
    </source>
</evidence>
<dbReference type="SMART" id="SM00409">
    <property type="entry name" value="IG"/>
    <property type="match status" value="1"/>
</dbReference>
<evidence type="ECO:0000256" key="1">
    <source>
        <dbReference type="SAM" id="MobiDB-lite"/>
    </source>
</evidence>
<dbReference type="InterPro" id="IPR007110">
    <property type="entry name" value="Ig-like_dom"/>
</dbReference>
<dbReference type="PROSITE" id="PS50835">
    <property type="entry name" value="IG_LIKE"/>
    <property type="match status" value="1"/>
</dbReference>
<dbReference type="Pfam" id="PF07686">
    <property type="entry name" value="V-set"/>
    <property type="match status" value="1"/>
</dbReference>